<evidence type="ECO:0000313" key="7">
    <source>
        <dbReference type="EMBL" id="QBQ55350.1"/>
    </source>
</evidence>
<evidence type="ECO:0000313" key="8">
    <source>
        <dbReference type="Proteomes" id="UP000294325"/>
    </source>
</evidence>
<sequence>MKSIAVLALFLGAAFGAAAFGVLFPPGPWYEQLAKPPWTPPNWVFAPVWTLLYILIGVSGWLVWRRSGFLTAPAAFSAFALQLVLNGTWSWLFFGLHKPGIAFGEILLLWLAILVTILLFWKKVWLAGALLLPYLAWVSFAAVLNWKLWQLNG</sequence>
<evidence type="ECO:0000256" key="2">
    <source>
        <dbReference type="ARBA" id="ARBA00007524"/>
    </source>
</evidence>
<protein>
    <submittedName>
        <fullName evidence="7">Tryptophan-rich sensory protein</fullName>
    </submittedName>
</protein>
<evidence type="ECO:0000256" key="5">
    <source>
        <dbReference type="ARBA" id="ARBA00023136"/>
    </source>
</evidence>
<evidence type="ECO:0000256" key="1">
    <source>
        <dbReference type="ARBA" id="ARBA00004141"/>
    </source>
</evidence>
<dbReference type="Pfam" id="PF03073">
    <property type="entry name" value="TspO_MBR"/>
    <property type="match status" value="1"/>
</dbReference>
<evidence type="ECO:0000256" key="6">
    <source>
        <dbReference type="SAM" id="Phobius"/>
    </source>
</evidence>
<dbReference type="InterPro" id="IPR038330">
    <property type="entry name" value="TspO/MBR-related_sf"/>
</dbReference>
<accession>A0A4P7C1A0</accession>
<feature type="transmembrane region" description="Helical" evidence="6">
    <location>
        <begin position="76"/>
        <end position="94"/>
    </location>
</feature>
<dbReference type="EMBL" id="CP038033">
    <property type="protein sequence ID" value="QBQ55350.1"/>
    <property type="molecule type" value="Genomic_DNA"/>
</dbReference>
<dbReference type="PIRSF" id="PIRSF005859">
    <property type="entry name" value="PBR"/>
    <property type="match status" value="1"/>
</dbReference>
<evidence type="ECO:0000256" key="3">
    <source>
        <dbReference type="ARBA" id="ARBA00022692"/>
    </source>
</evidence>
<dbReference type="CDD" id="cd15904">
    <property type="entry name" value="TSPO_MBR"/>
    <property type="match status" value="1"/>
</dbReference>
<feature type="transmembrane region" description="Helical" evidence="6">
    <location>
        <begin position="100"/>
        <end position="121"/>
    </location>
</feature>
<keyword evidence="4 6" id="KW-1133">Transmembrane helix</keyword>
<name>A0A4P7C1A0_9GAMM</name>
<reference evidence="7 8" key="1">
    <citation type="submission" date="2019-03" db="EMBL/GenBank/DDBJ databases">
        <title>The genome sequence of Nitrosococcus wardiae strain D1FHST reveals the archetypal metabolic capacity of ammonia-oxidizing Gammaproteobacteria.</title>
        <authorList>
            <person name="Wang L."/>
            <person name="Lim C.K."/>
            <person name="Hanson T.E."/>
            <person name="Dang H."/>
            <person name="Klotz M.G."/>
        </authorList>
    </citation>
    <scope>NUCLEOTIDE SEQUENCE [LARGE SCALE GENOMIC DNA]</scope>
    <source>
        <strain evidence="7 8">D1FHS</strain>
    </source>
</reference>
<dbReference type="GO" id="GO:0033013">
    <property type="term" value="P:tetrapyrrole metabolic process"/>
    <property type="evidence" value="ECO:0007669"/>
    <property type="project" value="UniProtKB-ARBA"/>
</dbReference>
<dbReference type="OrthoDB" id="9795496at2"/>
<dbReference type="Gene3D" id="1.20.1260.100">
    <property type="entry name" value="TspO/MBR protein"/>
    <property type="match status" value="1"/>
</dbReference>
<comment type="subcellular location">
    <subcellularLocation>
        <location evidence="1">Membrane</location>
        <topology evidence="1">Multi-pass membrane protein</topology>
    </subcellularLocation>
</comment>
<organism evidence="7 8">
    <name type="scientific">Nitrosococcus wardiae</name>
    <dbReference type="NCBI Taxonomy" id="1814290"/>
    <lineage>
        <taxon>Bacteria</taxon>
        <taxon>Pseudomonadati</taxon>
        <taxon>Pseudomonadota</taxon>
        <taxon>Gammaproteobacteria</taxon>
        <taxon>Chromatiales</taxon>
        <taxon>Chromatiaceae</taxon>
        <taxon>Nitrosococcus</taxon>
    </lineage>
</organism>
<feature type="transmembrane region" description="Helical" evidence="6">
    <location>
        <begin position="128"/>
        <end position="149"/>
    </location>
</feature>
<dbReference type="Proteomes" id="UP000294325">
    <property type="component" value="Chromosome"/>
</dbReference>
<dbReference type="GO" id="GO:0016020">
    <property type="term" value="C:membrane"/>
    <property type="evidence" value="ECO:0007669"/>
    <property type="project" value="UniProtKB-SubCell"/>
</dbReference>
<gene>
    <name evidence="7" type="ORF">E3U44_13145</name>
</gene>
<keyword evidence="3 6" id="KW-0812">Transmembrane</keyword>
<comment type="similarity">
    <text evidence="2">Belongs to the TspO/BZRP family.</text>
</comment>
<dbReference type="PANTHER" id="PTHR10057">
    <property type="entry name" value="PERIPHERAL-TYPE BENZODIAZEPINE RECEPTOR"/>
    <property type="match status" value="1"/>
</dbReference>
<keyword evidence="8" id="KW-1185">Reference proteome</keyword>
<proteinExistence type="inferred from homology"/>
<dbReference type="FunFam" id="1.20.1260.100:FF:000001">
    <property type="entry name" value="translocator protein 2"/>
    <property type="match status" value="1"/>
</dbReference>
<feature type="transmembrane region" description="Helical" evidence="6">
    <location>
        <begin position="43"/>
        <end position="64"/>
    </location>
</feature>
<keyword evidence="5 6" id="KW-0472">Membrane</keyword>
<dbReference type="AlphaFoldDB" id="A0A4P7C1A0"/>
<evidence type="ECO:0000256" key="4">
    <source>
        <dbReference type="ARBA" id="ARBA00022989"/>
    </source>
</evidence>
<dbReference type="InterPro" id="IPR004307">
    <property type="entry name" value="TspO_MBR"/>
</dbReference>
<dbReference type="RefSeq" id="WP_134358611.1">
    <property type="nucleotide sequence ID" value="NZ_CP038033.1"/>
</dbReference>
<dbReference type="PANTHER" id="PTHR10057:SF0">
    <property type="entry name" value="TRANSLOCATOR PROTEIN"/>
    <property type="match status" value="1"/>
</dbReference>
<dbReference type="KEGG" id="nwr:E3U44_13145"/>